<dbReference type="CDD" id="cd04584">
    <property type="entry name" value="CBS_pair_AcuB_like"/>
    <property type="match status" value="1"/>
</dbReference>
<dbReference type="EMBL" id="MLBF01000001">
    <property type="protein sequence ID" value="OLN34007.1"/>
    <property type="molecule type" value="Genomic_DNA"/>
</dbReference>
<dbReference type="SUPFAM" id="SSF55021">
    <property type="entry name" value="ACT-like"/>
    <property type="match status" value="1"/>
</dbReference>
<evidence type="ECO:0000313" key="5">
    <source>
        <dbReference type="EMBL" id="OLN34007.1"/>
    </source>
</evidence>
<dbReference type="Gene3D" id="3.10.580.10">
    <property type="entry name" value="CBS-domain"/>
    <property type="match status" value="1"/>
</dbReference>
<dbReference type="SUPFAM" id="SSF54631">
    <property type="entry name" value="CBS-domain pair"/>
    <property type="match status" value="1"/>
</dbReference>
<dbReference type="PROSITE" id="PS51671">
    <property type="entry name" value="ACT"/>
    <property type="match status" value="1"/>
</dbReference>
<evidence type="ECO:0000259" key="3">
    <source>
        <dbReference type="PROSITE" id="PS51371"/>
    </source>
</evidence>
<dbReference type="InterPro" id="IPR045865">
    <property type="entry name" value="ACT-like_dom_sf"/>
</dbReference>
<dbReference type="AlphaFoldDB" id="A0A1Q8R355"/>
<dbReference type="Proteomes" id="UP000186102">
    <property type="component" value="Unassembled WGS sequence"/>
</dbReference>
<dbReference type="SMART" id="SM00116">
    <property type="entry name" value="CBS"/>
    <property type="match status" value="2"/>
</dbReference>
<dbReference type="RefSeq" id="WP_170871409.1">
    <property type="nucleotide sequence ID" value="NZ_MLBF01000001.1"/>
</dbReference>
<evidence type="ECO:0000256" key="2">
    <source>
        <dbReference type="PROSITE-ProRule" id="PRU00703"/>
    </source>
</evidence>
<protein>
    <submittedName>
        <fullName evidence="5">CBS domain protein</fullName>
    </submittedName>
</protein>
<reference evidence="5 6" key="1">
    <citation type="submission" date="2016-09" db="EMBL/GenBank/DDBJ databases">
        <title>Complete genome of Desulfosporosinus sp. OL.</title>
        <authorList>
            <person name="Mardanov A."/>
            <person name="Beletsky A."/>
            <person name="Panova A."/>
            <person name="Karnachuk O."/>
            <person name="Ravin N."/>
        </authorList>
    </citation>
    <scope>NUCLEOTIDE SEQUENCE [LARGE SCALE GENOMIC DNA]</scope>
    <source>
        <strain evidence="5 6">OL</strain>
    </source>
</reference>
<feature type="domain" description="CBS" evidence="3">
    <location>
        <begin position="7"/>
        <end position="62"/>
    </location>
</feature>
<dbReference type="PROSITE" id="PS51371">
    <property type="entry name" value="CBS"/>
    <property type="match status" value="2"/>
</dbReference>
<dbReference type="InterPro" id="IPR000644">
    <property type="entry name" value="CBS_dom"/>
</dbReference>
<comment type="caution">
    <text evidence="5">The sequence shown here is derived from an EMBL/GenBank/DDBJ whole genome shotgun (WGS) entry which is preliminary data.</text>
</comment>
<keyword evidence="2" id="KW-0129">CBS domain</keyword>
<dbReference type="InterPro" id="IPR002912">
    <property type="entry name" value="ACT_dom"/>
</dbReference>
<evidence type="ECO:0000256" key="1">
    <source>
        <dbReference type="ARBA" id="ARBA00022737"/>
    </source>
</evidence>
<proteinExistence type="predicted"/>
<keyword evidence="1" id="KW-0677">Repeat</keyword>
<sequence length="208" mass="23149">MYVRQFMTSQVFTVTPDESIADTMALMREKKIDRMPVVDKGKLVGFVTDGDLREVSPSPATTLSIFELNYLIAKTPIREVALKKVVTCHPDTQIEDAALLMREHKIGGLPVLDGDKLVGIITGYDILDAFLDIMGSRSPGQRVVIEKKDEAGVLLDLAGTIKQFDVNVTSFAFYHLRDNQVQILAHLQGDQVAETKAALEEKGYRIRK</sequence>
<dbReference type="PANTHER" id="PTHR48108">
    <property type="entry name" value="CBS DOMAIN-CONTAINING PROTEIN CBSX2, CHLOROPLASTIC"/>
    <property type="match status" value="1"/>
</dbReference>
<organism evidence="5 6">
    <name type="scientific">Desulfosporosinus metallidurans</name>
    <dbReference type="NCBI Taxonomy" id="1888891"/>
    <lineage>
        <taxon>Bacteria</taxon>
        <taxon>Bacillati</taxon>
        <taxon>Bacillota</taxon>
        <taxon>Clostridia</taxon>
        <taxon>Eubacteriales</taxon>
        <taxon>Desulfitobacteriaceae</taxon>
        <taxon>Desulfosporosinus</taxon>
    </lineage>
</organism>
<dbReference type="InterPro" id="IPR046342">
    <property type="entry name" value="CBS_dom_sf"/>
</dbReference>
<name>A0A1Q8R355_9FIRM</name>
<feature type="domain" description="CBS" evidence="3">
    <location>
        <begin position="81"/>
        <end position="136"/>
    </location>
</feature>
<evidence type="ECO:0000259" key="4">
    <source>
        <dbReference type="PROSITE" id="PS51671"/>
    </source>
</evidence>
<evidence type="ECO:0000313" key="6">
    <source>
        <dbReference type="Proteomes" id="UP000186102"/>
    </source>
</evidence>
<dbReference type="InterPro" id="IPR051462">
    <property type="entry name" value="CBS_domain-containing"/>
</dbReference>
<accession>A0A1Q8R355</accession>
<keyword evidence="6" id="KW-1185">Reference proteome</keyword>
<gene>
    <name evidence="5" type="ORF">DSOL_0185</name>
</gene>
<dbReference type="Pfam" id="PF00571">
    <property type="entry name" value="CBS"/>
    <property type="match status" value="2"/>
</dbReference>
<feature type="domain" description="ACT" evidence="4">
    <location>
        <begin position="142"/>
        <end position="208"/>
    </location>
</feature>
<dbReference type="STRING" id="1888891.DSOL_0185"/>
<dbReference type="PANTHER" id="PTHR48108:SF34">
    <property type="entry name" value="CBS DOMAIN-CONTAINING PROTEIN YHCV"/>
    <property type="match status" value="1"/>
</dbReference>